<evidence type="ECO:0000313" key="2">
    <source>
        <dbReference type="Proteomes" id="UP000324194"/>
    </source>
</evidence>
<keyword evidence="2" id="KW-1185">Reference proteome</keyword>
<name>A0A5E4PKQ7_9COXI</name>
<accession>A0A5E4PKQ7</accession>
<dbReference type="EMBL" id="LR699119">
    <property type="protein sequence ID" value="VVC76832.1"/>
    <property type="molecule type" value="Genomic_DNA"/>
</dbReference>
<sequence length="332" mass="38054">MIVRGYQAFLEFEQAVYDGAAQEGMVIELFPSDREEFDHENDWVDNNLKIYYSAMRQIAKLIECGRLPDRTTIKLYISNYANQDFKYIADALKSGKCPADFKLIIYFDFSSRKARDRYAKEAFLKYWIPQLADALESGQCPAGLDIELRHPELSHPMNNKMHARLNQAKAVYHQLLAQQQTVALVQGANQPDSDLGRLPKEVISLICCFLIRPASMPLNVVAQYQDKLMEISASCFLDHYWSFYSSSLSQLFKTALQQILGADLSVRQKAEKIRRSAGLFLDSSLSGLENAEYKKTEAVKLACKYRLFEPQRVQENPESSGEFRLNPEFGRR</sequence>
<reference evidence="1 2" key="1">
    <citation type="submission" date="2019-08" db="EMBL/GenBank/DDBJ databases">
        <authorList>
            <person name="Guy L."/>
        </authorList>
    </citation>
    <scope>NUCLEOTIDE SEQUENCE [LARGE SCALE GENOMIC DNA]</scope>
    <source>
        <strain evidence="1 2">SGT-108</strain>
    </source>
</reference>
<gene>
    <name evidence="1" type="ORF">AQUSIP_21590</name>
</gene>
<evidence type="ECO:0000313" key="1">
    <source>
        <dbReference type="EMBL" id="VVC76832.1"/>
    </source>
</evidence>
<dbReference type="RefSeq" id="WP_148340121.1">
    <property type="nucleotide sequence ID" value="NZ_LR699119.1"/>
</dbReference>
<protein>
    <submittedName>
        <fullName evidence="1">Uncharacterized protein</fullName>
    </submittedName>
</protein>
<dbReference type="KEGG" id="asip:AQUSIP_21590"/>
<organism evidence="1 2">
    <name type="scientific">Aquicella siphonis</name>
    <dbReference type="NCBI Taxonomy" id="254247"/>
    <lineage>
        <taxon>Bacteria</taxon>
        <taxon>Pseudomonadati</taxon>
        <taxon>Pseudomonadota</taxon>
        <taxon>Gammaproteobacteria</taxon>
        <taxon>Legionellales</taxon>
        <taxon>Coxiellaceae</taxon>
        <taxon>Aquicella</taxon>
    </lineage>
</organism>
<dbReference type="AlphaFoldDB" id="A0A5E4PKQ7"/>
<proteinExistence type="predicted"/>
<dbReference type="Proteomes" id="UP000324194">
    <property type="component" value="Chromosome 1"/>
</dbReference>